<evidence type="ECO:0000313" key="2">
    <source>
        <dbReference type="EMBL" id="AIQ12913.1"/>
    </source>
</evidence>
<keyword evidence="3" id="KW-1185">Reference proteome</keyword>
<dbReference type="Proteomes" id="UP000029409">
    <property type="component" value="Chromosome"/>
</dbReference>
<organism evidence="2 3">
    <name type="scientific">Paenibacillus durus</name>
    <name type="common">Paenibacillus azotofixans</name>
    <dbReference type="NCBI Taxonomy" id="44251"/>
    <lineage>
        <taxon>Bacteria</taxon>
        <taxon>Bacillati</taxon>
        <taxon>Bacillota</taxon>
        <taxon>Bacilli</taxon>
        <taxon>Bacillales</taxon>
        <taxon>Paenibacillaceae</taxon>
        <taxon>Paenibacillus</taxon>
    </lineage>
</organism>
<dbReference type="RefSeq" id="WP_042206731.1">
    <property type="nucleotide sequence ID" value="NZ_CP009288.1"/>
</dbReference>
<dbReference type="PANTHER" id="PTHR35525:SF3">
    <property type="entry name" value="BLL6575 PROTEIN"/>
    <property type="match status" value="1"/>
</dbReference>
<feature type="domain" description="Zinc finger CGNR" evidence="1">
    <location>
        <begin position="151"/>
        <end position="190"/>
    </location>
</feature>
<dbReference type="InterPro" id="IPR023286">
    <property type="entry name" value="ABATE_dom_sf"/>
</dbReference>
<dbReference type="STRING" id="44251.PDUR_14055"/>
<evidence type="ECO:0000259" key="1">
    <source>
        <dbReference type="Pfam" id="PF11706"/>
    </source>
</evidence>
<dbReference type="Pfam" id="PF11706">
    <property type="entry name" value="zf-CGNR"/>
    <property type="match status" value="1"/>
</dbReference>
<dbReference type="PANTHER" id="PTHR35525">
    <property type="entry name" value="BLL6575 PROTEIN"/>
    <property type="match status" value="1"/>
</dbReference>
<evidence type="ECO:0000313" key="3">
    <source>
        <dbReference type="Proteomes" id="UP000029409"/>
    </source>
</evidence>
<accession>A0A089HRG2</accession>
<dbReference type="AlphaFoldDB" id="A0A089HRG2"/>
<dbReference type="SUPFAM" id="SSF160904">
    <property type="entry name" value="Jann2411-like"/>
    <property type="match status" value="1"/>
</dbReference>
<protein>
    <recommendedName>
        <fullName evidence="1">Zinc finger CGNR domain-containing protein</fullName>
    </recommendedName>
</protein>
<name>A0A089HRG2_PAEDU</name>
<dbReference type="eggNOG" id="COG5516">
    <property type="taxonomic scope" value="Bacteria"/>
</dbReference>
<reference evidence="2 3" key="1">
    <citation type="submission" date="2014-08" db="EMBL/GenBank/DDBJ databases">
        <title>Comparative genomics of the Paenibacillus odorifer group.</title>
        <authorList>
            <person name="den Bakker H.C."/>
            <person name="Tsai Y.-C."/>
            <person name="Martin N."/>
            <person name="Korlach J."/>
            <person name="Wiedmann M."/>
        </authorList>
    </citation>
    <scope>NUCLEOTIDE SEQUENCE [LARGE SCALE GENOMIC DNA]</scope>
    <source>
        <strain evidence="2 3">DSM 1735</strain>
    </source>
</reference>
<dbReference type="OrthoDB" id="123307at2"/>
<gene>
    <name evidence="2" type="ORF">PDUR_14055</name>
</gene>
<dbReference type="Gene3D" id="1.10.3300.10">
    <property type="entry name" value="Jann2411-like domain"/>
    <property type="match status" value="1"/>
</dbReference>
<proteinExistence type="predicted"/>
<dbReference type="KEGG" id="pdu:PDUR_14055"/>
<sequence>MAVQEKFQFLSDSLSLNLVNTEENRRGKRHDLLGTEQQVYSWLEHMFSEQVIHTEQFSHNDHVNLSQESVFALKELRGLLRKGFEDVIDGQLVDEHWIHSLEKYIHNAPFTFAIKENKLLPIPCGPYENALLSLIAYDALELLTHGKLATLHRCSNPKCLWMFMDATGKRKWCSMKICGNRMKAARHKDRSYDEET</sequence>
<dbReference type="EMBL" id="CP009288">
    <property type="protein sequence ID" value="AIQ12913.1"/>
    <property type="molecule type" value="Genomic_DNA"/>
</dbReference>
<dbReference type="Pfam" id="PF07336">
    <property type="entry name" value="ABATE"/>
    <property type="match status" value="1"/>
</dbReference>
<dbReference type="InterPro" id="IPR021005">
    <property type="entry name" value="Znf_CGNR"/>
</dbReference>
<dbReference type="InterPro" id="IPR010852">
    <property type="entry name" value="ABATE"/>
</dbReference>